<dbReference type="Gene3D" id="2.160.20.10">
    <property type="entry name" value="Single-stranded right-handed beta-helix, Pectin lyase-like"/>
    <property type="match status" value="1"/>
</dbReference>
<dbReference type="InterPro" id="IPR004898">
    <property type="entry name" value="Pectate_lyase_PlyH/PlyE-like"/>
</dbReference>
<feature type="compositionally biased region" description="Basic and acidic residues" evidence="11">
    <location>
        <begin position="30"/>
        <end position="39"/>
    </location>
</feature>
<reference evidence="12 13" key="1">
    <citation type="submission" date="2017-06" db="EMBL/GenBank/DDBJ databases">
        <title>Comparative genomic analysis of Ambrosia Fusariam Clade fungi.</title>
        <authorList>
            <person name="Stajich J.E."/>
            <person name="Carrillo J."/>
            <person name="Kijimoto T."/>
            <person name="Eskalen A."/>
            <person name="O'Donnell K."/>
            <person name="Kasson M."/>
        </authorList>
    </citation>
    <scope>NUCLEOTIDE SEQUENCE [LARGE SCALE GENOMIC DNA]</scope>
    <source>
        <strain evidence="12 13">NRRL62579</strain>
    </source>
</reference>
<feature type="compositionally biased region" description="Acidic residues" evidence="11">
    <location>
        <begin position="309"/>
        <end position="365"/>
    </location>
</feature>
<dbReference type="STRING" id="1325735.A0A428TYW5"/>
<evidence type="ECO:0000256" key="2">
    <source>
        <dbReference type="ARBA" id="ARBA00001913"/>
    </source>
</evidence>
<dbReference type="EMBL" id="NKCK01000041">
    <property type="protein sequence ID" value="RSM07205.1"/>
    <property type="molecule type" value="Genomic_DNA"/>
</dbReference>
<dbReference type="PANTHER" id="PTHR33407:SF9">
    <property type="entry name" value="PECTATE LYASE F-RELATED"/>
    <property type="match status" value="1"/>
</dbReference>
<evidence type="ECO:0000256" key="8">
    <source>
        <dbReference type="ARBA" id="ARBA00023239"/>
    </source>
</evidence>
<accession>A0A428TYW5</accession>
<proteinExistence type="inferred from homology"/>
<evidence type="ECO:0000313" key="13">
    <source>
        <dbReference type="Proteomes" id="UP000287144"/>
    </source>
</evidence>
<feature type="compositionally biased region" description="Polar residues" evidence="11">
    <location>
        <begin position="386"/>
        <end position="399"/>
    </location>
</feature>
<dbReference type="InterPro" id="IPR012334">
    <property type="entry name" value="Pectin_lyas_fold"/>
</dbReference>
<evidence type="ECO:0000256" key="9">
    <source>
        <dbReference type="ARBA" id="ARBA00025679"/>
    </source>
</evidence>
<dbReference type="EC" id="4.2.2.2" evidence="10"/>
<dbReference type="PANTHER" id="PTHR33407">
    <property type="entry name" value="PECTATE LYASE F-RELATED"/>
    <property type="match status" value="1"/>
</dbReference>
<comment type="similarity">
    <text evidence="4 10">Belongs to the polysaccharide lyase 3 family.</text>
</comment>
<keyword evidence="6 10" id="KW-0732">Signal</keyword>
<evidence type="ECO:0000256" key="11">
    <source>
        <dbReference type="SAM" id="MobiDB-lite"/>
    </source>
</evidence>
<protein>
    <recommendedName>
        <fullName evidence="10">Pectate lyase</fullName>
        <ecNumber evidence="10">4.2.2.2</ecNumber>
    </recommendedName>
</protein>
<dbReference type="GO" id="GO:0005576">
    <property type="term" value="C:extracellular region"/>
    <property type="evidence" value="ECO:0007669"/>
    <property type="project" value="UniProtKB-SubCell"/>
</dbReference>
<evidence type="ECO:0000256" key="3">
    <source>
        <dbReference type="ARBA" id="ARBA00004613"/>
    </source>
</evidence>
<keyword evidence="8 10" id="KW-0456">Lyase</keyword>
<dbReference type="SUPFAM" id="SSF51126">
    <property type="entry name" value="Pectin lyase-like"/>
    <property type="match status" value="1"/>
</dbReference>
<evidence type="ECO:0000256" key="10">
    <source>
        <dbReference type="RuleBase" id="RU367009"/>
    </source>
</evidence>
<organism evidence="12 13">
    <name type="scientific">Fusarium oligoseptatum</name>
    <dbReference type="NCBI Taxonomy" id="2604345"/>
    <lineage>
        <taxon>Eukaryota</taxon>
        <taxon>Fungi</taxon>
        <taxon>Dikarya</taxon>
        <taxon>Ascomycota</taxon>
        <taxon>Pezizomycotina</taxon>
        <taxon>Sordariomycetes</taxon>
        <taxon>Hypocreomycetidae</taxon>
        <taxon>Hypocreales</taxon>
        <taxon>Nectriaceae</taxon>
        <taxon>Fusarium</taxon>
        <taxon>Fusarium solani species complex</taxon>
    </lineage>
</organism>
<feature type="region of interest" description="Disordered" evidence="11">
    <location>
        <begin position="27"/>
        <end position="48"/>
    </location>
</feature>
<evidence type="ECO:0000256" key="4">
    <source>
        <dbReference type="ARBA" id="ARBA00006463"/>
    </source>
</evidence>
<sequence length="399" mass="40915">MQYRMIMAATLALGNFANAMPAPPQITKAPKADLSKRQQPDAAGSSVLDAPMTIAAGETFDGGNVMYDRGVSCTGQEEGGDSDAVFILEAGASLSNVIIGPNQIEGVHCNGGCTITNVWWDAVCEDAFSIKKQADGETTTINGGGATGAEDKVIQHNGGGTVVINDFTVSDFGKLYRSCGNCDDMPARHVKVSGGTASDGKVLVGINPNMGDTASISGVSVTNVKEQCVAYKGVTDGSEPEKVGSCDSDAGADSGSDSGSETGSDAPATSAPSDATPTTGSDDEEESAAPVETAPVESAEPAQPTESSTGDDESSDDNNDDESSDDNNDDESSDDSNNDESDDNNEETDDSSNDEEEESSDDNDEESRTRSRPATTSRLVAGTGAPGSTTTKRSTTLGF</sequence>
<dbReference type="GO" id="GO:0030570">
    <property type="term" value="F:pectate lyase activity"/>
    <property type="evidence" value="ECO:0007669"/>
    <property type="project" value="UniProtKB-UniRule"/>
</dbReference>
<dbReference type="InterPro" id="IPR011050">
    <property type="entry name" value="Pectin_lyase_fold/virulence"/>
</dbReference>
<keyword evidence="7 10" id="KW-0106">Calcium</keyword>
<comment type="caution">
    <text evidence="12">The sequence shown here is derived from an EMBL/GenBank/DDBJ whole genome shotgun (WGS) entry which is preliminary data.</text>
</comment>
<evidence type="ECO:0000256" key="7">
    <source>
        <dbReference type="ARBA" id="ARBA00022837"/>
    </source>
</evidence>
<name>A0A428TYW5_9HYPO</name>
<comment type="function">
    <text evidence="9 10">Pectinolytic enzyme consist of four classes of enzymes: pectin lyase, polygalacturonase, pectin methylesterase and rhamnogalacturonase. Among pectinolytic enzymes, pectin lyase is the most important in depolymerization of pectin, since it cleaves internal glycosidic bonds of highly methylated pectins. Favors pectate, the anion, over pectin, the methyl ester.</text>
</comment>
<evidence type="ECO:0000313" key="12">
    <source>
        <dbReference type="EMBL" id="RSM07205.1"/>
    </source>
</evidence>
<keyword evidence="5 10" id="KW-0964">Secreted</keyword>
<feature type="signal peptide" evidence="10">
    <location>
        <begin position="1"/>
        <end position="19"/>
    </location>
</feature>
<evidence type="ECO:0000256" key="1">
    <source>
        <dbReference type="ARBA" id="ARBA00000695"/>
    </source>
</evidence>
<evidence type="ECO:0000256" key="6">
    <source>
        <dbReference type="ARBA" id="ARBA00022729"/>
    </source>
</evidence>
<comment type="cofactor">
    <cofactor evidence="2 10">
        <name>Ca(2+)</name>
        <dbReference type="ChEBI" id="CHEBI:29108"/>
    </cofactor>
</comment>
<keyword evidence="13" id="KW-1185">Reference proteome</keyword>
<dbReference type="GO" id="GO:0045490">
    <property type="term" value="P:pectin catabolic process"/>
    <property type="evidence" value="ECO:0007669"/>
    <property type="project" value="TreeGrafter"/>
</dbReference>
<feature type="compositionally biased region" description="Low complexity" evidence="11">
    <location>
        <begin position="245"/>
        <end position="280"/>
    </location>
</feature>
<feature type="region of interest" description="Disordered" evidence="11">
    <location>
        <begin position="235"/>
        <end position="399"/>
    </location>
</feature>
<gene>
    <name evidence="12" type="ORF">CEP52_005270</name>
</gene>
<dbReference type="Pfam" id="PF03211">
    <property type="entry name" value="Pectate_lyase"/>
    <property type="match status" value="1"/>
</dbReference>
<comment type="subcellular location">
    <subcellularLocation>
        <location evidence="3 10">Secreted</location>
    </subcellularLocation>
</comment>
<evidence type="ECO:0000256" key="5">
    <source>
        <dbReference type="ARBA" id="ARBA00022525"/>
    </source>
</evidence>
<feature type="chain" id="PRO_5025096301" description="Pectate lyase" evidence="10">
    <location>
        <begin position="20"/>
        <end position="399"/>
    </location>
</feature>
<dbReference type="Proteomes" id="UP000287144">
    <property type="component" value="Unassembled WGS sequence"/>
</dbReference>
<dbReference type="AlphaFoldDB" id="A0A428TYW5"/>
<comment type="catalytic activity">
    <reaction evidence="1 10">
        <text>Eliminative cleavage of (1-&gt;4)-alpha-D-galacturonan to give oligosaccharides with 4-deoxy-alpha-D-galact-4-enuronosyl groups at their non-reducing ends.</text>
        <dbReference type="EC" id="4.2.2.2"/>
    </reaction>
</comment>